<dbReference type="PANTHER" id="PTHR44329">
    <property type="entry name" value="SERINE/THREONINE-PROTEIN KINASE TNNI3K-RELATED"/>
    <property type="match status" value="1"/>
</dbReference>
<dbReference type="STRING" id="351607.Acel_0931"/>
<dbReference type="GO" id="GO:0004674">
    <property type="term" value="F:protein serine/threonine kinase activity"/>
    <property type="evidence" value="ECO:0007669"/>
    <property type="project" value="UniProtKB-KW"/>
</dbReference>
<feature type="compositionally biased region" description="Low complexity" evidence="1">
    <location>
        <begin position="291"/>
        <end position="304"/>
    </location>
</feature>
<dbReference type="SUPFAM" id="SSF54427">
    <property type="entry name" value="NTF2-like"/>
    <property type="match status" value="1"/>
</dbReference>
<feature type="region of interest" description="Disordered" evidence="1">
    <location>
        <begin position="279"/>
        <end position="306"/>
    </location>
</feature>
<dbReference type="Gene3D" id="1.10.510.10">
    <property type="entry name" value="Transferase(Phosphotransferase) domain 1"/>
    <property type="match status" value="1"/>
</dbReference>
<feature type="transmembrane region" description="Helical" evidence="2">
    <location>
        <begin position="333"/>
        <end position="353"/>
    </location>
</feature>
<keyword evidence="4" id="KW-0808">Transferase</keyword>
<dbReference type="OrthoDB" id="3778994at2"/>
<dbReference type="SUPFAM" id="SSF56112">
    <property type="entry name" value="Protein kinase-like (PK-like)"/>
    <property type="match status" value="1"/>
</dbReference>
<dbReference type="KEGG" id="ace:Acel_0931"/>
<keyword evidence="2" id="KW-1133">Transmembrane helix</keyword>
<keyword evidence="2" id="KW-0812">Transmembrane</keyword>
<feature type="region of interest" description="Disordered" evidence="1">
    <location>
        <begin position="360"/>
        <end position="411"/>
    </location>
</feature>
<dbReference type="InterPro" id="IPR011009">
    <property type="entry name" value="Kinase-like_dom_sf"/>
</dbReference>
<dbReference type="AlphaFoldDB" id="A0LTE4"/>
<reference evidence="4 5" key="1">
    <citation type="journal article" date="2009" name="Genome Res.">
        <title>Complete genome of the cellulolytic thermophile Acidothermus cellulolyticus 11B provides insights into its ecophysiological and evolutionary adaptations.</title>
        <authorList>
            <person name="Barabote R.D."/>
            <person name="Xie G."/>
            <person name="Leu D.H."/>
            <person name="Normand P."/>
            <person name="Necsulea A."/>
            <person name="Daubin V."/>
            <person name="Medigue C."/>
            <person name="Adney W.S."/>
            <person name="Xu X.C."/>
            <person name="Lapidus A."/>
            <person name="Parales R.E."/>
            <person name="Detter C."/>
            <person name="Pujic P."/>
            <person name="Bruce D."/>
            <person name="Lavire C."/>
            <person name="Challacombe J.F."/>
            <person name="Brettin T.S."/>
            <person name="Berry A.M."/>
        </authorList>
    </citation>
    <scope>NUCLEOTIDE SEQUENCE [LARGE SCALE GENOMIC DNA]</scope>
    <source>
        <strain evidence="5">ATCC 43068 / DSM 8971 / 11B</strain>
    </source>
</reference>
<dbReference type="eggNOG" id="COG0515">
    <property type="taxonomic scope" value="Bacteria"/>
</dbReference>
<sequence length="543" mass="56787">MRLGESLNDETSHDVGALPPRLAGYDVSELVAIGRYAAVWRARTAVGDRSVALKRPHATREAAARVVHEAAILRAARHDHVVAFLGLEREPWRQPAPGLPCQCPVLVTEYAEGGTLAELLANRIRLSPAEVVTLGVPIARALDLLRRRGIRHGDLRPANIAFTADGKPLLIDFGHARWCDAPQRRGRRGERRPGVAGPDPDDVRAFLDLLRLALIGAPPPEPSPPLGVLAGDIPEPLSRLLELAAATDPTTLGLETFARELLAACTPAPITLVSRTAASRSVSPTPEEAGEAASAGASVAPSPGRRSHWAVKLAGAHRRRRSSPVRLSSTRTGVVVGAIAVLAVAALAALALVRTGHATARPAQLEPADAVAATPQESGHDPARGSPEGPSVSAPSDGIPARQPADARGTPDWPGVVAELYARRAHALINRDPALLATVYTPTSPLAAADGETVAGLRAVGARVEGFAPRVLSVDVIQADRTTAVLRVTDQLPPYGVATSGGRQANPGRGPVTRLITLRYVDGEWLIDAIDLAAPVNGPTGSS</sequence>
<keyword evidence="4" id="KW-0418">Kinase</keyword>
<dbReference type="Proteomes" id="UP000008221">
    <property type="component" value="Chromosome"/>
</dbReference>
<dbReference type="InterPro" id="IPR032710">
    <property type="entry name" value="NTF2-like_dom_sf"/>
</dbReference>
<evidence type="ECO:0000256" key="2">
    <source>
        <dbReference type="SAM" id="Phobius"/>
    </source>
</evidence>
<dbReference type="InterPro" id="IPR000719">
    <property type="entry name" value="Prot_kinase_dom"/>
</dbReference>
<protein>
    <submittedName>
        <fullName evidence="4">Serine/threonine protein kinase</fullName>
    </submittedName>
</protein>
<keyword evidence="5" id="KW-1185">Reference proteome</keyword>
<dbReference type="GO" id="GO:0005524">
    <property type="term" value="F:ATP binding"/>
    <property type="evidence" value="ECO:0007669"/>
    <property type="project" value="InterPro"/>
</dbReference>
<dbReference type="PROSITE" id="PS50011">
    <property type="entry name" value="PROTEIN_KINASE_DOM"/>
    <property type="match status" value="1"/>
</dbReference>
<keyword evidence="2" id="KW-0472">Membrane</keyword>
<evidence type="ECO:0000313" key="4">
    <source>
        <dbReference type="EMBL" id="ABK52704.1"/>
    </source>
</evidence>
<proteinExistence type="predicted"/>
<dbReference type="RefSeq" id="WP_011719767.1">
    <property type="nucleotide sequence ID" value="NC_008578.1"/>
</dbReference>
<feature type="domain" description="Protein kinase" evidence="3">
    <location>
        <begin position="25"/>
        <end position="288"/>
    </location>
</feature>
<dbReference type="InParanoid" id="A0LTE4"/>
<dbReference type="InterPro" id="IPR051681">
    <property type="entry name" value="Ser/Thr_Kinases-Pseudokinases"/>
</dbReference>
<evidence type="ECO:0000256" key="1">
    <source>
        <dbReference type="SAM" id="MobiDB-lite"/>
    </source>
</evidence>
<accession>A0LTE4</accession>
<dbReference type="HOGENOM" id="CLU_035480_0_0_11"/>
<evidence type="ECO:0000313" key="5">
    <source>
        <dbReference type="Proteomes" id="UP000008221"/>
    </source>
</evidence>
<dbReference type="EMBL" id="CP000481">
    <property type="protein sequence ID" value="ABK52704.1"/>
    <property type="molecule type" value="Genomic_DNA"/>
</dbReference>
<evidence type="ECO:0000259" key="3">
    <source>
        <dbReference type="PROSITE" id="PS50011"/>
    </source>
</evidence>
<keyword evidence="4" id="KW-0723">Serine/threonine-protein kinase</keyword>
<organism evidence="4 5">
    <name type="scientific">Acidothermus cellulolyticus (strain ATCC 43068 / DSM 8971 / 11B)</name>
    <dbReference type="NCBI Taxonomy" id="351607"/>
    <lineage>
        <taxon>Bacteria</taxon>
        <taxon>Bacillati</taxon>
        <taxon>Actinomycetota</taxon>
        <taxon>Actinomycetes</taxon>
        <taxon>Acidothermales</taxon>
        <taxon>Acidothermaceae</taxon>
        <taxon>Acidothermus</taxon>
    </lineage>
</organism>
<gene>
    <name evidence="4" type="ordered locus">Acel_0931</name>
</gene>
<dbReference type="Pfam" id="PF00069">
    <property type="entry name" value="Pkinase"/>
    <property type="match status" value="1"/>
</dbReference>
<name>A0LTE4_ACIC1</name>